<organism evidence="1 2">
    <name type="scientific">Monascus purpureus</name>
    <name type="common">Red mold</name>
    <name type="synonym">Monascus anka</name>
    <dbReference type="NCBI Taxonomy" id="5098"/>
    <lineage>
        <taxon>Eukaryota</taxon>
        <taxon>Fungi</taxon>
        <taxon>Dikarya</taxon>
        <taxon>Ascomycota</taxon>
        <taxon>Pezizomycotina</taxon>
        <taxon>Eurotiomycetes</taxon>
        <taxon>Eurotiomycetidae</taxon>
        <taxon>Eurotiales</taxon>
        <taxon>Aspergillaceae</taxon>
        <taxon>Monascus</taxon>
    </lineage>
</organism>
<dbReference type="STRING" id="5098.A0A507R2T8"/>
<gene>
    <name evidence="1" type="ORF">MPDQ_003091</name>
</gene>
<protein>
    <submittedName>
        <fullName evidence="1">Uncharacterized protein</fullName>
    </submittedName>
</protein>
<proteinExistence type="predicted"/>
<keyword evidence="2" id="KW-1185">Reference proteome</keyword>
<evidence type="ECO:0000313" key="2">
    <source>
        <dbReference type="Proteomes" id="UP000319663"/>
    </source>
</evidence>
<dbReference type="InterPro" id="IPR010843">
    <property type="entry name" value="Uncharacterised_AroM"/>
</dbReference>
<dbReference type="Pfam" id="PF07302">
    <property type="entry name" value="AroM"/>
    <property type="match status" value="1"/>
</dbReference>
<dbReference type="AlphaFoldDB" id="A0A507R2T8"/>
<name>A0A507R2T8_MONPU</name>
<comment type="caution">
    <text evidence="1">The sequence shown here is derived from an EMBL/GenBank/DDBJ whole genome shotgun (WGS) entry which is preliminary data.</text>
</comment>
<evidence type="ECO:0000313" key="1">
    <source>
        <dbReference type="EMBL" id="TQB75402.1"/>
    </source>
</evidence>
<dbReference type="OrthoDB" id="4540276at2759"/>
<accession>A0A507R2T8</accession>
<dbReference type="Proteomes" id="UP000319663">
    <property type="component" value="Unassembled WGS sequence"/>
</dbReference>
<sequence length="221" mass="23936">MTVGLLHIGQSQPAKDEDFSHLGVEVIDFNPLDEYSVNEIMQKLKPIPGELPISSSTVTGERILISKSALVPELNKAIAQAEARGIARAAVTCTGDFDLSSSTKLEILFPGELLKEALSRRAWTEGEKVAVLVPVDEQKPFLTDRWVQRLPKVVSVSAFTLSPAATIYECRALAEVLLNKGYSAAIMDCMGYLVAFGETVERTGLDVYLAKGVTINALLGK</sequence>
<dbReference type="EMBL" id="VIFY01000020">
    <property type="protein sequence ID" value="TQB75402.1"/>
    <property type="molecule type" value="Genomic_DNA"/>
</dbReference>
<reference evidence="1 2" key="1">
    <citation type="submission" date="2019-06" db="EMBL/GenBank/DDBJ databases">
        <title>Wine fermentation using esterase from Monascus purpureus.</title>
        <authorList>
            <person name="Geng C."/>
            <person name="Zhang Y."/>
        </authorList>
    </citation>
    <scope>NUCLEOTIDE SEQUENCE [LARGE SCALE GENOMIC DNA]</scope>
    <source>
        <strain evidence="1">HQ1</strain>
    </source>
</reference>